<evidence type="ECO:0000256" key="11">
    <source>
        <dbReference type="ARBA" id="ARBA00023157"/>
    </source>
</evidence>
<dbReference type="InterPro" id="IPR001881">
    <property type="entry name" value="EGF-like_Ca-bd_dom"/>
</dbReference>
<dbReference type="CDD" id="cd00054">
    <property type="entry name" value="EGF_CA"/>
    <property type="match status" value="1"/>
</dbReference>
<dbReference type="InterPro" id="IPR009030">
    <property type="entry name" value="Growth_fac_rcpt_cys_sf"/>
</dbReference>
<dbReference type="PANTHER" id="PTHR14789:SF8">
    <property type="entry name" value="C-TYPE LECTIN DOMAIN FAMILY 14 MEMBER A PRECURSOR-RELATED"/>
    <property type="match status" value="1"/>
</dbReference>
<dbReference type="InterPro" id="IPR051505">
    <property type="entry name" value="C-type_lectin_domain"/>
</dbReference>
<evidence type="ECO:0000256" key="7">
    <source>
        <dbReference type="ARBA" id="ARBA00022734"/>
    </source>
</evidence>
<feature type="domain" description="C-type lectin" evidence="17">
    <location>
        <begin position="26"/>
        <end position="155"/>
    </location>
</feature>
<dbReference type="Pfam" id="PF00059">
    <property type="entry name" value="Lectin_C"/>
    <property type="match status" value="1"/>
</dbReference>
<dbReference type="InterPro" id="IPR000152">
    <property type="entry name" value="EGF-type_Asp/Asn_hydroxyl_site"/>
</dbReference>
<feature type="transmembrane region" description="Helical" evidence="15">
    <location>
        <begin position="491"/>
        <end position="516"/>
    </location>
</feature>
<dbReference type="InterPro" id="IPR018378">
    <property type="entry name" value="C-type_lectin_CS"/>
</dbReference>
<dbReference type="SMART" id="SM00034">
    <property type="entry name" value="CLECT"/>
    <property type="match status" value="1"/>
</dbReference>
<proteinExistence type="predicted"/>
<evidence type="ECO:0000256" key="1">
    <source>
        <dbReference type="ARBA" id="ARBA00004479"/>
    </source>
</evidence>
<evidence type="ECO:0000256" key="9">
    <source>
        <dbReference type="ARBA" id="ARBA00022989"/>
    </source>
</evidence>
<dbReference type="InterPro" id="IPR026823">
    <property type="entry name" value="cEGF"/>
</dbReference>
<evidence type="ECO:0000256" key="12">
    <source>
        <dbReference type="ARBA" id="ARBA00023170"/>
    </source>
</evidence>
<keyword evidence="11" id="KW-1015">Disulfide bond</keyword>
<name>A0ABD1KJZ4_9TELE</name>
<evidence type="ECO:0000256" key="8">
    <source>
        <dbReference type="ARBA" id="ARBA00022737"/>
    </source>
</evidence>
<evidence type="ECO:0000256" key="4">
    <source>
        <dbReference type="ARBA" id="ARBA00022583"/>
    </source>
</evidence>
<reference evidence="18 19" key="1">
    <citation type="submission" date="2024-09" db="EMBL/GenBank/DDBJ databases">
        <title>A chromosome-level genome assembly of Gray's grenadier anchovy, Coilia grayii.</title>
        <authorList>
            <person name="Fu Z."/>
        </authorList>
    </citation>
    <scope>NUCLEOTIDE SEQUENCE [LARGE SCALE GENOMIC DNA]</scope>
    <source>
        <strain evidence="18">G4</strain>
        <tissue evidence="18">Muscle</tissue>
    </source>
</reference>
<dbReference type="PROSITE" id="PS00010">
    <property type="entry name" value="ASX_HYDROXYL"/>
    <property type="match status" value="2"/>
</dbReference>
<dbReference type="InterPro" id="IPR049883">
    <property type="entry name" value="NOTCH1_EGF-like"/>
</dbReference>
<dbReference type="GO" id="GO:0016020">
    <property type="term" value="C:membrane"/>
    <property type="evidence" value="ECO:0007669"/>
    <property type="project" value="UniProtKB-SubCell"/>
</dbReference>
<keyword evidence="13" id="KW-0325">Glycoprotein</keyword>
<accession>A0ABD1KJZ4</accession>
<dbReference type="InterPro" id="IPR016187">
    <property type="entry name" value="CTDL_fold"/>
</dbReference>
<evidence type="ECO:0000259" key="17">
    <source>
        <dbReference type="PROSITE" id="PS50041"/>
    </source>
</evidence>
<evidence type="ECO:0000313" key="18">
    <source>
        <dbReference type="EMBL" id="KAL2099316.1"/>
    </source>
</evidence>
<keyword evidence="5 15" id="KW-0812">Transmembrane</keyword>
<dbReference type="SUPFAM" id="SSF56436">
    <property type="entry name" value="C-type lectin-like"/>
    <property type="match status" value="1"/>
</dbReference>
<protein>
    <recommendedName>
        <fullName evidence="17">C-type lectin domain-containing protein</fullName>
    </recommendedName>
</protein>
<dbReference type="InterPro" id="IPR000742">
    <property type="entry name" value="EGF"/>
</dbReference>
<gene>
    <name evidence="18" type="ORF">ACEWY4_005796</name>
</gene>
<evidence type="ECO:0000256" key="13">
    <source>
        <dbReference type="ARBA" id="ARBA00023180"/>
    </source>
</evidence>
<dbReference type="Gene3D" id="3.10.100.10">
    <property type="entry name" value="Mannose-Binding Protein A, subunit A"/>
    <property type="match status" value="1"/>
</dbReference>
<dbReference type="GO" id="GO:0006897">
    <property type="term" value="P:endocytosis"/>
    <property type="evidence" value="ECO:0007669"/>
    <property type="project" value="UniProtKB-KW"/>
</dbReference>
<keyword evidence="6 16" id="KW-0732">Signal</keyword>
<dbReference type="Proteomes" id="UP001591681">
    <property type="component" value="Unassembled WGS sequence"/>
</dbReference>
<evidence type="ECO:0000256" key="10">
    <source>
        <dbReference type="ARBA" id="ARBA00023136"/>
    </source>
</evidence>
<dbReference type="EMBL" id="JBHFQA010000005">
    <property type="protein sequence ID" value="KAL2099316.1"/>
    <property type="molecule type" value="Genomic_DNA"/>
</dbReference>
<feature type="signal peptide" evidence="16">
    <location>
        <begin position="1"/>
        <end position="19"/>
    </location>
</feature>
<organism evidence="18 19">
    <name type="scientific">Coilia grayii</name>
    <name type="common">Gray's grenadier anchovy</name>
    <dbReference type="NCBI Taxonomy" id="363190"/>
    <lineage>
        <taxon>Eukaryota</taxon>
        <taxon>Metazoa</taxon>
        <taxon>Chordata</taxon>
        <taxon>Craniata</taxon>
        <taxon>Vertebrata</taxon>
        <taxon>Euteleostomi</taxon>
        <taxon>Actinopterygii</taxon>
        <taxon>Neopterygii</taxon>
        <taxon>Teleostei</taxon>
        <taxon>Clupei</taxon>
        <taxon>Clupeiformes</taxon>
        <taxon>Clupeoidei</taxon>
        <taxon>Engraulidae</taxon>
        <taxon>Coilinae</taxon>
        <taxon>Coilia</taxon>
    </lineage>
</organism>
<evidence type="ECO:0000256" key="15">
    <source>
        <dbReference type="SAM" id="Phobius"/>
    </source>
</evidence>
<dbReference type="SMART" id="SM00181">
    <property type="entry name" value="EGF"/>
    <property type="match status" value="5"/>
</dbReference>
<dbReference type="GO" id="GO:0030246">
    <property type="term" value="F:carbohydrate binding"/>
    <property type="evidence" value="ECO:0007669"/>
    <property type="project" value="UniProtKB-KW"/>
</dbReference>
<evidence type="ECO:0000256" key="16">
    <source>
        <dbReference type="SAM" id="SignalP"/>
    </source>
</evidence>
<keyword evidence="3" id="KW-0597">Phosphoprotein</keyword>
<keyword evidence="4" id="KW-0254">Endocytosis</keyword>
<keyword evidence="9 15" id="KW-1133">Transmembrane helix</keyword>
<dbReference type="PANTHER" id="PTHR14789">
    <property type="entry name" value="CHONDROLECTIN VARIANT CHODLFDELTAE"/>
    <property type="match status" value="1"/>
</dbReference>
<keyword evidence="12" id="KW-0675">Receptor</keyword>
<keyword evidence="8" id="KW-0677">Repeat</keyword>
<dbReference type="SMART" id="SM00179">
    <property type="entry name" value="EGF_CA"/>
    <property type="match status" value="4"/>
</dbReference>
<dbReference type="SUPFAM" id="SSF57184">
    <property type="entry name" value="Growth factor receptor domain"/>
    <property type="match status" value="2"/>
</dbReference>
<feature type="chain" id="PRO_5044839800" description="C-type lectin domain-containing protein" evidence="16">
    <location>
        <begin position="20"/>
        <end position="549"/>
    </location>
</feature>
<sequence length="549" mass="60700">MFSLFLLYSVFVACELVSSQTATVCLPKACFTLYRETLPFQEAVKKCEDHGGHVVTIRDKNESADMKFVVSQLGENDSQFWIGLMLPKGNCTSPNLNLKGFKWIHGAMESRYSNWKKEPETTCTEERCVVVQTSSSLELKWMDISCKGQHFYLCRNYFKGMCPTLSAMESWHVQYRVPFSDSPFNQDAFPVWPHGTYATILCGSEYHYTVCKDIDGVYTWSKPGPFCNDHPRCDHLNGGCTQLCVADKLGVRCGCRDGYQLGDDGISCTLKNWCDTAPCKYKCLIKSSGFICACPDGFQLAADQISCVDVDECSVSHNCGENVCHNTNGSYTCQCKEGLRLVDGQCQDIDECVQSKCPQGCLNSLGSFSCYCYSGYRPSNGGLSCVDIDECLANRCEDKCSNTLGSFVCSCRPNMKLATNGISCIPDQSEGPSTTSQDSNITQTPFQVPQVTSSPVVMHSPTSSSDNSSIRSTTHTSFGSTSDRVSVGDSLVFYCILASVIPLIILIFITALIVIYRCNRSKNHNKKQSPTADSYCWVSSDPCQIKYTI</sequence>
<dbReference type="Pfam" id="PF14670">
    <property type="entry name" value="FXa_inhibition"/>
    <property type="match status" value="1"/>
</dbReference>
<dbReference type="InterPro" id="IPR001304">
    <property type="entry name" value="C-type_lectin-like"/>
</dbReference>
<feature type="compositionally biased region" description="Low complexity" evidence="14">
    <location>
        <begin position="460"/>
        <end position="474"/>
    </location>
</feature>
<keyword evidence="19" id="KW-1185">Reference proteome</keyword>
<evidence type="ECO:0000256" key="14">
    <source>
        <dbReference type="SAM" id="MobiDB-lite"/>
    </source>
</evidence>
<dbReference type="Gene3D" id="2.10.25.10">
    <property type="entry name" value="Laminin"/>
    <property type="match status" value="5"/>
</dbReference>
<dbReference type="Pfam" id="PF12662">
    <property type="entry name" value="cEGF"/>
    <property type="match status" value="1"/>
</dbReference>
<evidence type="ECO:0000256" key="5">
    <source>
        <dbReference type="ARBA" id="ARBA00022692"/>
    </source>
</evidence>
<evidence type="ECO:0000256" key="6">
    <source>
        <dbReference type="ARBA" id="ARBA00022729"/>
    </source>
</evidence>
<comment type="subcellular location">
    <subcellularLocation>
        <location evidence="1">Membrane</location>
        <topology evidence="1">Single-pass type I membrane protein</topology>
    </subcellularLocation>
</comment>
<dbReference type="Pfam" id="PF07645">
    <property type="entry name" value="EGF_CA"/>
    <property type="match status" value="2"/>
</dbReference>
<evidence type="ECO:0000256" key="3">
    <source>
        <dbReference type="ARBA" id="ARBA00022553"/>
    </source>
</evidence>
<feature type="region of interest" description="Disordered" evidence="14">
    <location>
        <begin position="449"/>
        <end position="482"/>
    </location>
</feature>
<evidence type="ECO:0000256" key="2">
    <source>
        <dbReference type="ARBA" id="ARBA00022536"/>
    </source>
</evidence>
<keyword evidence="7" id="KW-0430">Lectin</keyword>
<dbReference type="AlphaFoldDB" id="A0ABD1KJZ4"/>
<dbReference type="InterPro" id="IPR016186">
    <property type="entry name" value="C-type_lectin-like/link_sf"/>
</dbReference>
<dbReference type="FunFam" id="2.10.25.10:FF:000005">
    <property type="entry name" value="Fibrillin 2"/>
    <property type="match status" value="1"/>
</dbReference>
<evidence type="ECO:0000313" key="19">
    <source>
        <dbReference type="Proteomes" id="UP001591681"/>
    </source>
</evidence>
<dbReference type="PROSITE" id="PS00615">
    <property type="entry name" value="C_TYPE_LECTIN_1"/>
    <property type="match status" value="1"/>
</dbReference>
<dbReference type="PROSITE" id="PS50041">
    <property type="entry name" value="C_TYPE_LECTIN_2"/>
    <property type="match status" value="1"/>
</dbReference>
<keyword evidence="2" id="KW-0245">EGF-like domain</keyword>
<keyword evidence="10 15" id="KW-0472">Membrane</keyword>
<comment type="caution">
    <text evidence="18">The sequence shown here is derived from an EMBL/GenBank/DDBJ whole genome shotgun (WGS) entry which is preliminary data.</text>
</comment>
<dbReference type="FunFam" id="2.10.25.10:FF:000009">
    <property type="entry name" value="Low-density lipoprotein receptor isoform 1"/>
    <property type="match status" value="1"/>
</dbReference>
<dbReference type="InterPro" id="IPR018097">
    <property type="entry name" value="EGF_Ca-bd_CS"/>
</dbReference>
<dbReference type="PROSITE" id="PS01187">
    <property type="entry name" value="EGF_CA"/>
    <property type="match status" value="1"/>
</dbReference>